<evidence type="ECO:0000313" key="2">
    <source>
        <dbReference type="Proteomes" id="UP000187412"/>
    </source>
</evidence>
<organism evidence="1 2">
    <name type="scientific">Paenibacillus borealis</name>
    <dbReference type="NCBI Taxonomy" id="160799"/>
    <lineage>
        <taxon>Bacteria</taxon>
        <taxon>Bacillati</taxon>
        <taxon>Bacillota</taxon>
        <taxon>Bacilli</taxon>
        <taxon>Bacillales</taxon>
        <taxon>Paenibacillaceae</taxon>
        <taxon>Paenibacillus</taxon>
    </lineage>
</organism>
<proteinExistence type="predicted"/>
<keyword evidence="2" id="KW-1185">Reference proteome</keyword>
<accession>A0ABX3GZU2</accession>
<protein>
    <submittedName>
        <fullName evidence="1">Uncharacterized protein</fullName>
    </submittedName>
</protein>
<dbReference type="EMBL" id="MPTB01000044">
    <property type="protein sequence ID" value="OMD41612.1"/>
    <property type="molecule type" value="Genomic_DNA"/>
</dbReference>
<comment type="caution">
    <text evidence="1">The sequence shown here is derived from an EMBL/GenBank/DDBJ whole genome shotgun (WGS) entry which is preliminary data.</text>
</comment>
<dbReference type="RefSeq" id="WP_076113551.1">
    <property type="nucleotide sequence ID" value="NZ_MPTB01000044.1"/>
</dbReference>
<sequence>MVLGLSFGNGITLIHFEQQKPRLFTAGDHLDCRYIRAFFKRQGMTATQYIEPNLSNIYDTTADIAAMGNEIIALHVTPSNYRLCKRLTSTLKEQEGRNRVIWFGNLAAVLGEEVFGETEVDGLVRWSPERTLSRLVNTEVEGWSAVNGFTSRTMLGRKPGGDSLALPAEEEAAAAAGVMELDELTGVWEDTSDRRQAAMLSVKCADQLGNPQHVAQGIRRHSPERLQRDLELAVRTSRQMAPVFTIEGFDLIRDEAQREQILEVLEEAEFKAGYKLTVPLEACTYSMLERFKQCGVEQLQIKVPLGITPDAFPKEEAINYMIWQRQTSQPMTFSVTLTDDGNREEDPSLTAELLHRWITEGVIEAVSVRAEPMDRAKAIQPVILPEALAAVMLEHLTTEQPRALLNEYTAYMTGYYPQQAIGGGVKHIGLTEPLEEEVPSNYFGEYTVLNSALIYEYNQVYREDKPSYIYYDSDGVWKRSNRRFEELSEAADKEEYYLSNAHQVVQTEGTEYILQLNDFLQVEPIHIRQMGYSEAATREQDKNNLEFQMLRITTIEDLEAYLEDVDHFSRTGTFRHGYEIQSYLVDSCRWSGAQGCTVKQLPRLFVDGNQAVSGCRGCGAIGTLDDSMDRLLLQTAVVSDREQLVRGCATCEINASCTKCSFLPAYMNRQQYCNIRKKHNTMHLYMQTIELLKGLNKYSQALDGLSVDNFRVSLPTCTHKYPYERRGNVHSAVADTVFLFFIGETPTVYQTASQKLLKLSEPMALLLEGMMAGANRFELKQALRDRYQVEEEQADHIISQATDLFMREGCLKHPVAVS</sequence>
<dbReference type="Proteomes" id="UP000187412">
    <property type="component" value="Unassembled WGS sequence"/>
</dbReference>
<gene>
    <name evidence="1" type="ORF">BSK56_26900</name>
</gene>
<name>A0ABX3GZU2_PAEBO</name>
<evidence type="ECO:0000313" key="1">
    <source>
        <dbReference type="EMBL" id="OMD41612.1"/>
    </source>
</evidence>
<reference evidence="1 2" key="1">
    <citation type="submission" date="2016-10" db="EMBL/GenBank/DDBJ databases">
        <title>Paenibacillus species isolates.</title>
        <authorList>
            <person name="Beno S.M."/>
        </authorList>
    </citation>
    <scope>NUCLEOTIDE SEQUENCE [LARGE SCALE GENOMIC DNA]</scope>
    <source>
        <strain evidence="1 2">FSL H7-0744</strain>
    </source>
</reference>